<dbReference type="OrthoDB" id="9807064at2"/>
<gene>
    <name evidence="6" type="ordered locus">Intca_1245</name>
</gene>
<sequence>MREPIDPDVIHAALVTSGQPWRSVEFHPSIGSTNSRAAELVRTPDPPPGAGSSQSARPYAAGLAPHGSPLWRIVLTDDQTGGRGRLGRSWQVPPRASVAVSAIVPAPADLGWAPLLAGVALGRAIGGVTTATGARLRPRLKWPNDVLLPEDDDRKVAGILCEFAEGPHGRAVVVGAGVNVDQTRAELPVPTATSLRVAGAVVAREDLVIAFLKELAAVLNSGSSARSAYRSLCATVGSQVDVHLPTGGLVSGRAVRVDDSGALVVEVAGSERAFSAGDVVHVRPGAEAAGMIGP</sequence>
<evidence type="ECO:0000256" key="4">
    <source>
        <dbReference type="SAM" id="MobiDB-lite"/>
    </source>
</evidence>
<evidence type="ECO:0000259" key="5">
    <source>
        <dbReference type="PROSITE" id="PS51733"/>
    </source>
</evidence>
<proteinExistence type="predicted"/>
<dbReference type="InterPro" id="IPR004408">
    <property type="entry name" value="Biotin_CoA_COase_ligase"/>
</dbReference>
<dbReference type="RefSeq" id="WP_013492079.1">
    <property type="nucleotide sequence ID" value="NC_014830.1"/>
</dbReference>
<dbReference type="GO" id="GO:0004077">
    <property type="term" value="F:biotin--[biotin carboxyl-carrier protein] ligase activity"/>
    <property type="evidence" value="ECO:0007669"/>
    <property type="project" value="UniProtKB-EC"/>
</dbReference>
<dbReference type="PANTHER" id="PTHR12835">
    <property type="entry name" value="BIOTIN PROTEIN LIGASE"/>
    <property type="match status" value="1"/>
</dbReference>
<feature type="domain" description="BPL/LPL catalytic" evidence="5">
    <location>
        <begin position="44"/>
        <end position="223"/>
    </location>
</feature>
<feature type="region of interest" description="Disordered" evidence="4">
    <location>
        <begin position="39"/>
        <end position="61"/>
    </location>
</feature>
<evidence type="ECO:0000256" key="2">
    <source>
        <dbReference type="ARBA" id="ARBA00023267"/>
    </source>
</evidence>
<dbReference type="Gene3D" id="3.30.930.10">
    <property type="entry name" value="Bira Bifunctional Protein, Domain 2"/>
    <property type="match status" value="1"/>
</dbReference>
<dbReference type="Gene3D" id="2.30.30.100">
    <property type="match status" value="1"/>
</dbReference>
<evidence type="ECO:0000313" key="7">
    <source>
        <dbReference type="Proteomes" id="UP000008914"/>
    </source>
</evidence>
<evidence type="ECO:0000256" key="1">
    <source>
        <dbReference type="ARBA" id="ARBA00022598"/>
    </source>
</evidence>
<dbReference type="InterPro" id="IPR045864">
    <property type="entry name" value="aa-tRNA-synth_II/BPL/LPL"/>
</dbReference>
<name>E6SFL8_INTC7</name>
<evidence type="ECO:0000313" key="6">
    <source>
        <dbReference type="EMBL" id="ADU47763.1"/>
    </source>
</evidence>
<keyword evidence="2" id="KW-0092">Biotin</keyword>
<organism evidence="6 7">
    <name type="scientific">Intrasporangium calvum (strain ATCC 23552 / DSM 43043 / JCM 3097 / NBRC 12989 / NCIMB 10167 / NRRL B-3866 / 7 KIP)</name>
    <dbReference type="NCBI Taxonomy" id="710696"/>
    <lineage>
        <taxon>Bacteria</taxon>
        <taxon>Bacillati</taxon>
        <taxon>Actinomycetota</taxon>
        <taxon>Actinomycetes</taxon>
        <taxon>Micrococcales</taxon>
        <taxon>Intrasporangiaceae</taxon>
        <taxon>Intrasporangium</taxon>
    </lineage>
</organism>
<dbReference type="Pfam" id="PF02237">
    <property type="entry name" value="BPL_C"/>
    <property type="match status" value="1"/>
</dbReference>
<dbReference type="GO" id="GO:0005737">
    <property type="term" value="C:cytoplasm"/>
    <property type="evidence" value="ECO:0007669"/>
    <property type="project" value="TreeGrafter"/>
</dbReference>
<dbReference type="PANTHER" id="PTHR12835:SF5">
    <property type="entry name" value="BIOTIN--PROTEIN LIGASE"/>
    <property type="match status" value="1"/>
</dbReference>
<dbReference type="Pfam" id="PF03099">
    <property type="entry name" value="BPL_LplA_LipB"/>
    <property type="match status" value="1"/>
</dbReference>
<dbReference type="PROSITE" id="PS51733">
    <property type="entry name" value="BPL_LPL_CATALYTIC"/>
    <property type="match status" value="1"/>
</dbReference>
<evidence type="ECO:0000256" key="3">
    <source>
        <dbReference type="ARBA" id="ARBA00024227"/>
    </source>
</evidence>
<dbReference type="EC" id="6.3.4.15" evidence="3"/>
<protein>
    <recommendedName>
        <fullName evidence="3">biotin--[biotin carboxyl-carrier protein] ligase</fullName>
        <ecNumber evidence="3">6.3.4.15</ecNumber>
    </recommendedName>
</protein>
<dbReference type="AlphaFoldDB" id="E6SFL8"/>
<dbReference type="SUPFAM" id="SSF55681">
    <property type="entry name" value="Class II aaRS and biotin synthetases"/>
    <property type="match status" value="1"/>
</dbReference>
<dbReference type="EMBL" id="CP002343">
    <property type="protein sequence ID" value="ADU47763.1"/>
    <property type="molecule type" value="Genomic_DNA"/>
</dbReference>
<keyword evidence="7" id="KW-1185">Reference proteome</keyword>
<dbReference type="InterPro" id="IPR003142">
    <property type="entry name" value="BPL_C"/>
</dbReference>
<dbReference type="NCBIfam" id="TIGR00121">
    <property type="entry name" value="birA_ligase"/>
    <property type="match status" value="1"/>
</dbReference>
<dbReference type="InterPro" id="IPR004143">
    <property type="entry name" value="BPL_LPL_catalytic"/>
</dbReference>
<dbReference type="eggNOG" id="COG0340">
    <property type="taxonomic scope" value="Bacteria"/>
</dbReference>
<dbReference type="KEGG" id="ica:Intca_1245"/>
<accession>E6SFL8</accession>
<dbReference type="STRING" id="710696.Intca_1245"/>
<keyword evidence="1 6" id="KW-0436">Ligase</keyword>
<dbReference type="Proteomes" id="UP000008914">
    <property type="component" value="Chromosome"/>
</dbReference>
<dbReference type="HOGENOM" id="CLU_051096_5_0_11"/>
<reference evidence="6 7" key="1">
    <citation type="journal article" date="2010" name="Stand. Genomic Sci.">
        <title>Complete genome sequence of Intrasporangium calvum type strain (7 KIP).</title>
        <authorList>
            <person name="Del Rio T.G."/>
            <person name="Chertkov O."/>
            <person name="Yasawong M."/>
            <person name="Lucas S."/>
            <person name="Deshpande S."/>
            <person name="Cheng J.F."/>
            <person name="Detter C."/>
            <person name="Tapia R."/>
            <person name="Han C."/>
            <person name="Goodwin L."/>
            <person name="Pitluck S."/>
            <person name="Liolios K."/>
            <person name="Ivanova N."/>
            <person name="Mavromatis K."/>
            <person name="Pati A."/>
            <person name="Chen A."/>
            <person name="Palaniappan K."/>
            <person name="Land M."/>
            <person name="Hauser L."/>
            <person name="Chang Y.J."/>
            <person name="Jeffries C.D."/>
            <person name="Rohde M."/>
            <person name="Pukall R."/>
            <person name="Sikorski J."/>
            <person name="Goker M."/>
            <person name="Woyke T."/>
            <person name="Bristow J."/>
            <person name="Eisen J.A."/>
            <person name="Markowitz V."/>
            <person name="Hugenholtz P."/>
            <person name="Kyrpides N.C."/>
            <person name="Klenk H.P."/>
            <person name="Lapidus A."/>
        </authorList>
    </citation>
    <scope>NUCLEOTIDE SEQUENCE [LARGE SCALE GENOMIC DNA]</scope>
    <source>
        <strain evidence="7">ATCC 23552 / DSM 43043 / JCM 3097 / NBRC 12989 / 7 KIP</strain>
    </source>
</reference>